<dbReference type="Gene3D" id="1.10.101.10">
    <property type="entry name" value="PGBD-like superfamily/PGBD"/>
    <property type="match status" value="1"/>
</dbReference>
<dbReference type="GO" id="GO:0008360">
    <property type="term" value="P:regulation of cell shape"/>
    <property type="evidence" value="ECO:0007669"/>
    <property type="project" value="UniProtKB-UniRule"/>
</dbReference>
<evidence type="ECO:0000259" key="9">
    <source>
        <dbReference type="PROSITE" id="PS52029"/>
    </source>
</evidence>
<keyword evidence="11" id="KW-1185">Reference proteome</keyword>
<dbReference type="Proteomes" id="UP000633219">
    <property type="component" value="Unassembled WGS sequence"/>
</dbReference>
<dbReference type="Gene3D" id="2.40.440.10">
    <property type="entry name" value="L,D-transpeptidase catalytic domain-like"/>
    <property type="match status" value="1"/>
</dbReference>
<dbReference type="InterPro" id="IPR036365">
    <property type="entry name" value="PGBD-like_sf"/>
</dbReference>
<dbReference type="GO" id="GO:0071555">
    <property type="term" value="P:cell wall organization"/>
    <property type="evidence" value="ECO:0007669"/>
    <property type="project" value="UniProtKB-UniRule"/>
</dbReference>
<dbReference type="PANTHER" id="PTHR30582:SF30">
    <property type="entry name" value="BLR4375 PROTEIN"/>
    <property type="match status" value="1"/>
</dbReference>
<dbReference type="PANTHER" id="PTHR30582">
    <property type="entry name" value="L,D-TRANSPEPTIDASE"/>
    <property type="match status" value="1"/>
</dbReference>
<dbReference type="GO" id="GO:0016740">
    <property type="term" value="F:transferase activity"/>
    <property type="evidence" value="ECO:0007669"/>
    <property type="project" value="UniProtKB-KW"/>
</dbReference>
<dbReference type="InterPro" id="IPR050979">
    <property type="entry name" value="LD-transpeptidase"/>
</dbReference>
<organism evidence="10 11">
    <name type="scientific">Rhizobium setariae</name>
    <dbReference type="NCBI Taxonomy" id="2801340"/>
    <lineage>
        <taxon>Bacteria</taxon>
        <taxon>Pseudomonadati</taxon>
        <taxon>Pseudomonadota</taxon>
        <taxon>Alphaproteobacteria</taxon>
        <taxon>Hyphomicrobiales</taxon>
        <taxon>Rhizobiaceae</taxon>
        <taxon>Rhizobium/Agrobacterium group</taxon>
        <taxon>Rhizobium</taxon>
    </lineage>
</organism>
<feature type="chain" id="PRO_5037832763" evidence="8">
    <location>
        <begin position="22"/>
        <end position="325"/>
    </location>
</feature>
<dbReference type="InterPro" id="IPR005490">
    <property type="entry name" value="LD_TPept_cat_dom"/>
</dbReference>
<name>A0A937CKW0_9HYPH</name>
<evidence type="ECO:0000256" key="2">
    <source>
        <dbReference type="ARBA" id="ARBA00005992"/>
    </source>
</evidence>
<dbReference type="Pfam" id="PF03734">
    <property type="entry name" value="YkuD"/>
    <property type="match status" value="1"/>
</dbReference>
<dbReference type="Pfam" id="PF01471">
    <property type="entry name" value="PG_binding_1"/>
    <property type="match status" value="1"/>
</dbReference>
<evidence type="ECO:0000256" key="4">
    <source>
        <dbReference type="ARBA" id="ARBA00022960"/>
    </source>
</evidence>
<dbReference type="SUPFAM" id="SSF47090">
    <property type="entry name" value="PGBD-like"/>
    <property type="match status" value="1"/>
</dbReference>
<keyword evidence="4 7" id="KW-0133">Cell shape</keyword>
<feature type="signal peptide" evidence="8">
    <location>
        <begin position="1"/>
        <end position="21"/>
    </location>
</feature>
<evidence type="ECO:0000256" key="3">
    <source>
        <dbReference type="ARBA" id="ARBA00022679"/>
    </source>
</evidence>
<keyword evidence="3" id="KW-0808">Transferase</keyword>
<dbReference type="GO" id="GO:0018104">
    <property type="term" value="P:peptidoglycan-protein cross-linking"/>
    <property type="evidence" value="ECO:0007669"/>
    <property type="project" value="TreeGrafter"/>
</dbReference>
<evidence type="ECO:0000256" key="1">
    <source>
        <dbReference type="ARBA" id="ARBA00004752"/>
    </source>
</evidence>
<dbReference type="EMBL" id="JAEQNC010000001">
    <property type="protein sequence ID" value="MBL0370911.1"/>
    <property type="molecule type" value="Genomic_DNA"/>
</dbReference>
<dbReference type="SUPFAM" id="SSF141523">
    <property type="entry name" value="L,D-transpeptidase catalytic domain-like"/>
    <property type="match status" value="1"/>
</dbReference>
<evidence type="ECO:0000256" key="8">
    <source>
        <dbReference type="SAM" id="SignalP"/>
    </source>
</evidence>
<reference evidence="10" key="1">
    <citation type="submission" date="2021-01" db="EMBL/GenBank/DDBJ databases">
        <title>Rhizobium sp. strain KVB221 16S ribosomal RNA gene Genome sequencing and assembly.</title>
        <authorList>
            <person name="Kang M."/>
        </authorList>
    </citation>
    <scope>NUCLEOTIDE SEQUENCE</scope>
    <source>
        <strain evidence="10">KVB221</strain>
    </source>
</reference>
<accession>A0A937CKW0</accession>
<dbReference type="PROSITE" id="PS52029">
    <property type="entry name" value="LD_TPASE"/>
    <property type="match status" value="1"/>
</dbReference>
<dbReference type="InterPro" id="IPR036366">
    <property type="entry name" value="PGBDSf"/>
</dbReference>
<evidence type="ECO:0000256" key="6">
    <source>
        <dbReference type="ARBA" id="ARBA00023316"/>
    </source>
</evidence>
<evidence type="ECO:0000256" key="7">
    <source>
        <dbReference type="PROSITE-ProRule" id="PRU01373"/>
    </source>
</evidence>
<proteinExistence type="inferred from homology"/>
<comment type="pathway">
    <text evidence="1 7">Cell wall biogenesis; peptidoglycan biosynthesis.</text>
</comment>
<feature type="domain" description="L,D-TPase catalytic" evidence="9">
    <location>
        <begin position="191"/>
        <end position="324"/>
    </location>
</feature>
<evidence type="ECO:0000313" key="10">
    <source>
        <dbReference type="EMBL" id="MBL0370911.1"/>
    </source>
</evidence>
<dbReference type="GO" id="GO:0071972">
    <property type="term" value="F:peptidoglycan L,D-transpeptidase activity"/>
    <property type="evidence" value="ECO:0007669"/>
    <property type="project" value="TreeGrafter"/>
</dbReference>
<keyword evidence="8" id="KW-0732">Signal</keyword>
<feature type="active site" description="Proton donor/acceptor" evidence="7">
    <location>
        <position position="284"/>
    </location>
</feature>
<dbReference type="GO" id="GO:0005576">
    <property type="term" value="C:extracellular region"/>
    <property type="evidence" value="ECO:0007669"/>
    <property type="project" value="TreeGrafter"/>
</dbReference>
<comment type="caution">
    <text evidence="10">The sequence shown here is derived from an EMBL/GenBank/DDBJ whole genome shotgun (WGS) entry which is preliminary data.</text>
</comment>
<protein>
    <submittedName>
        <fullName evidence="10">Murein L,D-transpeptidase</fullName>
    </submittedName>
</protein>
<dbReference type="InterPro" id="IPR038063">
    <property type="entry name" value="Transpep_catalytic_dom"/>
</dbReference>
<gene>
    <name evidence="10" type="ORF">JJB09_02610</name>
</gene>
<evidence type="ECO:0000256" key="5">
    <source>
        <dbReference type="ARBA" id="ARBA00022984"/>
    </source>
</evidence>
<comment type="similarity">
    <text evidence="2">Belongs to the YkuD family.</text>
</comment>
<keyword evidence="6 7" id="KW-0961">Cell wall biogenesis/degradation</keyword>
<dbReference type="CDD" id="cd16913">
    <property type="entry name" value="YkuD_like"/>
    <property type="match status" value="1"/>
</dbReference>
<feature type="active site" description="Nucleophile" evidence="7">
    <location>
        <position position="300"/>
    </location>
</feature>
<dbReference type="RefSeq" id="WP_201652595.1">
    <property type="nucleotide sequence ID" value="NZ_JAEQNC010000001.1"/>
</dbReference>
<keyword evidence="5 7" id="KW-0573">Peptidoglycan synthesis</keyword>
<evidence type="ECO:0000313" key="11">
    <source>
        <dbReference type="Proteomes" id="UP000633219"/>
    </source>
</evidence>
<dbReference type="AlphaFoldDB" id="A0A937CKW0"/>
<dbReference type="InterPro" id="IPR002477">
    <property type="entry name" value="Peptidoglycan-bd-like"/>
</dbReference>
<sequence length="325" mass="35340">MMEKLVLTSLFALTFFSWAHAQELSPDAINNIDIGSIAAEHTEQKPPVPDPSIIHLQVLLDRAGASPGVIDGFYGDNVSKAVAGFEAMRHLPVDGKLDPEVVARLNNDKHVIGPYIIAPDDGDDLVEQIPKDYAEQAKMKHLGYTSIAEKLSERFHMDIDLLHALNPSAKFVPGETISVAVIGATRTGIVKRIEVRRNVGQLFAYADNGDILAVYPATIGSEDNPSPSGKHKVNGVARNPTYEYNPKINFQQGKNKKKLTLPSGPNNPVGSKWIDLSQPTYGIHGTPEPSLIDKAGSHGCVRLTNWDVEELAGMVKPGVIVEFDK</sequence>